<proteinExistence type="predicted"/>
<evidence type="ECO:0000259" key="1">
    <source>
        <dbReference type="Pfam" id="PF06983"/>
    </source>
</evidence>
<dbReference type="eggNOG" id="COG2764">
    <property type="taxonomic scope" value="Bacteria"/>
</dbReference>
<dbReference type="EMBL" id="LT629776">
    <property type="protein sequence ID" value="SDR97169.1"/>
    <property type="molecule type" value="Genomic_DNA"/>
</dbReference>
<dbReference type="CDD" id="cd06588">
    <property type="entry name" value="PhnB_like"/>
    <property type="match status" value="1"/>
</dbReference>
<evidence type="ECO:0000313" key="2">
    <source>
        <dbReference type="EMBL" id="SDR97169.1"/>
    </source>
</evidence>
<name>A0A1H1NFT8_9CELL</name>
<gene>
    <name evidence="2" type="ORF">SAMN04489860_0507</name>
</gene>
<dbReference type="RefSeq" id="WP_083371463.1">
    <property type="nucleotide sequence ID" value="NZ_LT629776.1"/>
</dbReference>
<keyword evidence="3" id="KW-1185">Reference proteome</keyword>
<dbReference type="Gene3D" id="3.10.180.10">
    <property type="entry name" value="2,3-Dihydroxybiphenyl 1,2-Dioxygenase, domain 1"/>
    <property type="match status" value="1"/>
</dbReference>
<dbReference type="STRING" id="545619.SAMN04489860_0507"/>
<sequence length="141" mass="14807">MTTRLNPYLQFDGTARDAVTLYQRVFGGDVELSTFGDAGLSDDPDARDKIMHAMLTTPGGLVLMCSDTPPGMQHAPFTGSAAVSLSGDDDAELRGFWAGLADGGTVTLPLEVAPWGDAFGMCVDRFGVHWMVNIAGAPTPG</sequence>
<dbReference type="AlphaFoldDB" id="A0A1H1NFT8"/>
<dbReference type="InterPro" id="IPR029068">
    <property type="entry name" value="Glyas_Bleomycin-R_OHBP_Dase"/>
</dbReference>
<dbReference type="OrthoDB" id="9795306at2"/>
<dbReference type="Proteomes" id="UP000185663">
    <property type="component" value="Chromosome I"/>
</dbReference>
<dbReference type="SUPFAM" id="SSF54593">
    <property type="entry name" value="Glyoxalase/Bleomycin resistance protein/Dihydroxybiphenyl dioxygenase"/>
    <property type="match status" value="1"/>
</dbReference>
<dbReference type="Pfam" id="PF06983">
    <property type="entry name" value="3-dmu-9_3-mt"/>
    <property type="match status" value="1"/>
</dbReference>
<accession>A0A1H1NFT8</accession>
<evidence type="ECO:0000313" key="3">
    <source>
        <dbReference type="Proteomes" id="UP000185663"/>
    </source>
</evidence>
<dbReference type="InterPro" id="IPR028973">
    <property type="entry name" value="PhnB-like"/>
</dbReference>
<feature type="domain" description="PhnB-like" evidence="1">
    <location>
        <begin position="5"/>
        <end position="132"/>
    </location>
</feature>
<protein>
    <submittedName>
        <fullName evidence="2">PhnB protein</fullName>
    </submittedName>
</protein>
<organism evidence="2 3">
    <name type="scientific">Paraoerskovia marina</name>
    <dbReference type="NCBI Taxonomy" id="545619"/>
    <lineage>
        <taxon>Bacteria</taxon>
        <taxon>Bacillati</taxon>
        <taxon>Actinomycetota</taxon>
        <taxon>Actinomycetes</taxon>
        <taxon>Micrococcales</taxon>
        <taxon>Cellulomonadaceae</taxon>
        <taxon>Paraoerskovia</taxon>
    </lineage>
</organism>
<dbReference type="PANTHER" id="PTHR33990:SF1">
    <property type="entry name" value="PROTEIN YJDN"/>
    <property type="match status" value="1"/>
</dbReference>
<reference evidence="3" key="1">
    <citation type="submission" date="2016-10" db="EMBL/GenBank/DDBJ databases">
        <authorList>
            <person name="Varghese N."/>
            <person name="Submissions S."/>
        </authorList>
    </citation>
    <scope>NUCLEOTIDE SEQUENCE [LARGE SCALE GENOMIC DNA]</scope>
    <source>
        <strain evidence="3">DSM 22126</strain>
    </source>
</reference>
<dbReference type="PANTHER" id="PTHR33990">
    <property type="entry name" value="PROTEIN YJDN-RELATED"/>
    <property type="match status" value="1"/>
</dbReference>